<reference evidence="1" key="1">
    <citation type="submission" date="2019-11" db="EMBL/GenBank/DDBJ databases">
        <title>Nori genome reveals adaptations in red seaweeds to the harsh intertidal environment.</title>
        <authorList>
            <person name="Wang D."/>
            <person name="Mao Y."/>
        </authorList>
    </citation>
    <scope>NUCLEOTIDE SEQUENCE</scope>
    <source>
        <tissue evidence="1">Gametophyte</tissue>
    </source>
</reference>
<comment type="caution">
    <text evidence="1">The sequence shown here is derived from an EMBL/GenBank/DDBJ whole genome shotgun (WGS) entry which is preliminary data.</text>
</comment>
<name>A0ACC3BR59_PYRYE</name>
<evidence type="ECO:0000313" key="1">
    <source>
        <dbReference type="EMBL" id="KAK1860088.1"/>
    </source>
</evidence>
<dbReference type="EMBL" id="CM020618">
    <property type="protein sequence ID" value="KAK1860088.1"/>
    <property type="molecule type" value="Genomic_DNA"/>
</dbReference>
<dbReference type="Proteomes" id="UP000798662">
    <property type="component" value="Chromosome 1"/>
</dbReference>
<gene>
    <name evidence="1" type="ORF">I4F81_002678</name>
</gene>
<evidence type="ECO:0000313" key="2">
    <source>
        <dbReference type="Proteomes" id="UP000798662"/>
    </source>
</evidence>
<sequence>MLPPGAWSSAIPPTSPSTADSFPLHAAARRAPVGRRALMSGVHGGASAMRAPAPEDMT</sequence>
<protein>
    <submittedName>
        <fullName evidence="1">Uncharacterized protein</fullName>
    </submittedName>
</protein>
<proteinExistence type="predicted"/>
<accession>A0ACC3BR59</accession>
<organism evidence="1 2">
    <name type="scientific">Pyropia yezoensis</name>
    <name type="common">Susabi-nori</name>
    <name type="synonym">Porphyra yezoensis</name>
    <dbReference type="NCBI Taxonomy" id="2788"/>
    <lineage>
        <taxon>Eukaryota</taxon>
        <taxon>Rhodophyta</taxon>
        <taxon>Bangiophyceae</taxon>
        <taxon>Bangiales</taxon>
        <taxon>Bangiaceae</taxon>
        <taxon>Pyropia</taxon>
    </lineage>
</organism>
<keyword evidence="2" id="KW-1185">Reference proteome</keyword>